<dbReference type="InterPro" id="IPR027417">
    <property type="entry name" value="P-loop_NTPase"/>
</dbReference>
<dbReference type="PANTHER" id="PTHR35205">
    <property type="entry name" value="NB-ARC AND TPR DOMAIN PROTEIN"/>
    <property type="match status" value="1"/>
</dbReference>
<organism evidence="1 2">
    <name type="scientific">Stachybotrys chlorohalonatus (strain IBT 40285)</name>
    <dbReference type="NCBI Taxonomy" id="1283841"/>
    <lineage>
        <taxon>Eukaryota</taxon>
        <taxon>Fungi</taxon>
        <taxon>Dikarya</taxon>
        <taxon>Ascomycota</taxon>
        <taxon>Pezizomycotina</taxon>
        <taxon>Sordariomycetes</taxon>
        <taxon>Hypocreomycetidae</taxon>
        <taxon>Hypocreales</taxon>
        <taxon>Stachybotryaceae</taxon>
        <taxon>Stachybotrys</taxon>
    </lineage>
</organism>
<proteinExistence type="predicted"/>
<protein>
    <recommendedName>
        <fullName evidence="3">NB-ARC domain-containing protein</fullName>
    </recommendedName>
</protein>
<reference evidence="1 2" key="1">
    <citation type="journal article" date="2014" name="BMC Genomics">
        <title>Comparative genome sequencing reveals chemotype-specific gene clusters in the toxigenic black mold Stachybotrys.</title>
        <authorList>
            <person name="Semeiks J."/>
            <person name="Borek D."/>
            <person name="Otwinowski Z."/>
            <person name="Grishin N.V."/>
        </authorList>
    </citation>
    <scope>NUCLEOTIDE SEQUENCE [LARGE SCALE GENOMIC DNA]</scope>
    <source>
        <strain evidence="1 2">IBT 40285</strain>
    </source>
</reference>
<dbReference type="HOGENOM" id="CLU_650820_0_0_1"/>
<evidence type="ECO:0000313" key="1">
    <source>
        <dbReference type="EMBL" id="KFA69630.1"/>
    </source>
</evidence>
<dbReference type="SUPFAM" id="SSF52540">
    <property type="entry name" value="P-loop containing nucleoside triphosphate hydrolases"/>
    <property type="match status" value="1"/>
</dbReference>
<accession>A0A084R095</accession>
<evidence type="ECO:0008006" key="3">
    <source>
        <dbReference type="Google" id="ProtNLM"/>
    </source>
</evidence>
<evidence type="ECO:0000313" key="2">
    <source>
        <dbReference type="Proteomes" id="UP000028524"/>
    </source>
</evidence>
<name>A0A084R095_STAC4</name>
<dbReference type="OrthoDB" id="5986190at2759"/>
<dbReference type="STRING" id="1283841.A0A084R095"/>
<sequence>MESSTPHCRDISGNQFRDHTIVNQGDATTINHYHPPQRLARAAVRAIPYPRNEDVVRRNDLFDKLNKLLPSTAEEYHAAALCGLGGSGKTQIALDYAYRRCHDRTCSVSWVHADTEATFIHDFQSIAKELGIDANLKKEDLVRTLIEYIPRAPTGTVLWTSRDERIIGTLISSRRGIKVGPMERDESIELLEAARNAEMQDEQREATELLEELQQLPLAISQAGATGMMKVEVLAITRLKEFAFLSMMRAGNDMQKTYEMHKLVHEAVQYRLNMNSLREMGIEEDDQDGYHAMKAEVYFSQIAVDVMQRLFPVSSRETWEECEKYLAHALQVGDWAELEDAMEDIERQTANEGREVEETTMAFAEGRGDDDGEQLLLRFDADEITMVLVVLLDKPQIVLEEIFGLPPEAQYVEKTGRWILCG</sequence>
<dbReference type="EMBL" id="KL659387">
    <property type="protein sequence ID" value="KFA69630.1"/>
    <property type="molecule type" value="Genomic_DNA"/>
</dbReference>
<dbReference type="AlphaFoldDB" id="A0A084R095"/>
<gene>
    <name evidence="1" type="ORF">S40285_04034</name>
</gene>
<dbReference type="Proteomes" id="UP000028524">
    <property type="component" value="Unassembled WGS sequence"/>
</dbReference>
<dbReference type="PANTHER" id="PTHR35205:SF1">
    <property type="entry name" value="ZU5 DOMAIN-CONTAINING PROTEIN"/>
    <property type="match status" value="1"/>
</dbReference>
<keyword evidence="2" id="KW-1185">Reference proteome</keyword>
<dbReference type="InParanoid" id="A0A084R095"/>
<dbReference type="Gene3D" id="3.40.50.300">
    <property type="entry name" value="P-loop containing nucleotide triphosphate hydrolases"/>
    <property type="match status" value="1"/>
</dbReference>